<dbReference type="Proteomes" id="UP000758155">
    <property type="component" value="Unassembled WGS sequence"/>
</dbReference>
<proteinExistence type="predicted"/>
<feature type="transmembrane region" description="Helical" evidence="1">
    <location>
        <begin position="12"/>
        <end position="32"/>
    </location>
</feature>
<protein>
    <submittedName>
        <fullName evidence="2">Uncharacterized protein</fullName>
    </submittedName>
</protein>
<evidence type="ECO:0000313" key="2">
    <source>
        <dbReference type="EMBL" id="KAF3031292.1"/>
    </source>
</evidence>
<reference evidence="2" key="1">
    <citation type="submission" date="2019-04" db="EMBL/GenBank/DDBJ databases">
        <title>Sequencing of skin fungus with MAO and IRED activity.</title>
        <authorList>
            <person name="Marsaioli A.J."/>
            <person name="Bonatto J.M.C."/>
            <person name="Reis Junior O."/>
        </authorList>
    </citation>
    <scope>NUCLEOTIDE SEQUENCE</scope>
    <source>
        <strain evidence="2">28M1</strain>
    </source>
</reference>
<evidence type="ECO:0000313" key="3">
    <source>
        <dbReference type="Proteomes" id="UP000758155"/>
    </source>
</evidence>
<keyword evidence="1" id="KW-0812">Transmembrane</keyword>
<accession>A0A9P5BV09</accession>
<dbReference type="EMBL" id="SWKV01000165">
    <property type="protein sequence ID" value="KAF3031292.1"/>
    <property type="molecule type" value="Genomic_DNA"/>
</dbReference>
<dbReference type="AlphaFoldDB" id="A0A9P5BV09"/>
<keyword evidence="1" id="KW-1133">Transmembrane helix</keyword>
<organism evidence="2 3">
    <name type="scientific">Didymella heteroderae</name>
    <dbReference type="NCBI Taxonomy" id="1769908"/>
    <lineage>
        <taxon>Eukaryota</taxon>
        <taxon>Fungi</taxon>
        <taxon>Dikarya</taxon>
        <taxon>Ascomycota</taxon>
        <taxon>Pezizomycotina</taxon>
        <taxon>Dothideomycetes</taxon>
        <taxon>Pleosporomycetidae</taxon>
        <taxon>Pleosporales</taxon>
        <taxon>Pleosporineae</taxon>
        <taxon>Didymellaceae</taxon>
        <taxon>Didymella</taxon>
    </lineage>
</organism>
<keyword evidence="1" id="KW-0472">Membrane</keyword>
<sequence>MTNSKGSTAINTSAFICSSALVGISIATIYLASDAYVVFTNIFPPGSYGWGPSHRFDDPNGGWNIYVHYNRSSEIKTYFAAAVALAVGLFGAFAFGLSIKRPHAPLLRLSLLGTEVNIKKDTCWIEPAQAGHHYFCSIENAACNTLRASDEFGDENFAIADKACLQFRHARYMVIPLAVVLLLLAGLYGARVWLSKDQKGEDEHAEARVRALRQDD</sequence>
<feature type="transmembrane region" description="Helical" evidence="1">
    <location>
        <begin position="78"/>
        <end position="99"/>
    </location>
</feature>
<name>A0A9P5BV09_9PLEO</name>
<comment type="caution">
    <text evidence="2">The sequence shown here is derived from an EMBL/GenBank/DDBJ whole genome shotgun (WGS) entry which is preliminary data.</text>
</comment>
<gene>
    <name evidence="2" type="ORF">E8E12_001590</name>
</gene>
<keyword evidence="3" id="KW-1185">Reference proteome</keyword>
<dbReference type="OrthoDB" id="3785581at2759"/>
<evidence type="ECO:0000256" key="1">
    <source>
        <dbReference type="SAM" id="Phobius"/>
    </source>
</evidence>
<feature type="transmembrane region" description="Helical" evidence="1">
    <location>
        <begin position="172"/>
        <end position="194"/>
    </location>
</feature>